<feature type="transmembrane region" description="Helical" evidence="3">
    <location>
        <begin position="133"/>
        <end position="151"/>
    </location>
</feature>
<dbReference type="PANTHER" id="PTHR43156">
    <property type="entry name" value="STAGE II SPORULATION PROTEIN E-RELATED"/>
    <property type="match status" value="1"/>
</dbReference>
<keyword evidence="5" id="KW-0723">Serine/threonine-protein kinase</keyword>
<dbReference type="AlphaFoldDB" id="L8K2T6"/>
<evidence type="ECO:0000313" key="6">
    <source>
        <dbReference type="Proteomes" id="UP000011135"/>
    </source>
</evidence>
<dbReference type="Pfam" id="PF07228">
    <property type="entry name" value="SpoIIE"/>
    <property type="match status" value="1"/>
</dbReference>
<keyword evidence="3" id="KW-0472">Membrane</keyword>
<evidence type="ECO:0000256" key="1">
    <source>
        <dbReference type="ARBA" id="ARBA00022801"/>
    </source>
</evidence>
<dbReference type="InterPro" id="IPR036457">
    <property type="entry name" value="PPM-type-like_dom_sf"/>
</dbReference>
<feature type="transmembrane region" description="Helical" evidence="3">
    <location>
        <begin position="33"/>
        <end position="55"/>
    </location>
</feature>
<keyword evidence="5" id="KW-0808">Transferase</keyword>
<organism evidence="5 6">
    <name type="scientific">Fulvivirga imtechensis AK7</name>
    <dbReference type="NCBI Taxonomy" id="1237149"/>
    <lineage>
        <taxon>Bacteria</taxon>
        <taxon>Pseudomonadati</taxon>
        <taxon>Bacteroidota</taxon>
        <taxon>Cytophagia</taxon>
        <taxon>Cytophagales</taxon>
        <taxon>Fulvivirgaceae</taxon>
        <taxon>Fulvivirga</taxon>
    </lineage>
</organism>
<accession>L8K2T6</accession>
<keyword evidence="5" id="KW-0418">Kinase</keyword>
<dbReference type="RefSeq" id="WP_009577567.1">
    <property type="nucleotide sequence ID" value="NZ_AMZN01000002.1"/>
</dbReference>
<dbReference type="EMBL" id="AMZN01000002">
    <property type="protein sequence ID" value="ELR73757.1"/>
    <property type="molecule type" value="Genomic_DNA"/>
</dbReference>
<dbReference type="InterPro" id="IPR001932">
    <property type="entry name" value="PPM-type_phosphatase-like_dom"/>
</dbReference>
<protein>
    <submittedName>
        <fullName evidence="5">Serine/threonine protein kinase</fullName>
    </submittedName>
</protein>
<evidence type="ECO:0000259" key="4">
    <source>
        <dbReference type="Pfam" id="PF07228"/>
    </source>
</evidence>
<dbReference type="OrthoDB" id="1119265at2"/>
<keyword evidence="3" id="KW-0812">Transmembrane</keyword>
<sequence length="472" mass="54467">MKLTTKIGALKEYLINVGVDDRLAPAEVRKVRLINGILLTGELLFVLLIIKSMIMRVPEEWSVQMAGALLFPIPIFLNRFRKYKAARVLCILIPYIYLSALTAYWGSERGSQLIIFACAGLTVLFFEDKFKIYTLIALGGLCIIAVEVYNYDHEPFYQTQSLKLAHVINILITITMLAVISSIFKDENEKYQWSIQQKNRQITLQHNQLLKLNRELQDSLKLINEQTKYAQTIQQSILPLKEEMRRVLPDHFVFFKPRDLVSGDFYFVTKVKGKVFIAAVDCTGHGVPGAFMSMIGYNLLLEAIELNHISRPALILDYLQERITYALRQQQTDNRDGMDISICVIDRKHNILEYAGAKHPLLLVENGNLHKIEADRVSIGGVLRKDDHQFQNHSFDLASISDFYLYTDGFRDQYGGADFKRFMSHRFRDVLFDNHHRRTSEQRKTLERTFAEWSNGHEQTDDILVIGVKLSR</sequence>
<evidence type="ECO:0000256" key="2">
    <source>
        <dbReference type="SAM" id="Coils"/>
    </source>
</evidence>
<dbReference type="Gene3D" id="3.60.40.10">
    <property type="entry name" value="PPM-type phosphatase domain"/>
    <property type="match status" value="1"/>
</dbReference>
<dbReference type="PANTHER" id="PTHR43156:SF9">
    <property type="entry name" value="HAMP DOMAIN-CONTAINING PROTEIN"/>
    <property type="match status" value="1"/>
</dbReference>
<evidence type="ECO:0000313" key="5">
    <source>
        <dbReference type="EMBL" id="ELR73757.1"/>
    </source>
</evidence>
<feature type="transmembrane region" description="Helical" evidence="3">
    <location>
        <begin position="85"/>
        <end position="104"/>
    </location>
</feature>
<comment type="caution">
    <text evidence="5">The sequence shown here is derived from an EMBL/GenBank/DDBJ whole genome shotgun (WGS) entry which is preliminary data.</text>
</comment>
<dbReference type="InterPro" id="IPR052016">
    <property type="entry name" value="Bact_Sigma-Reg"/>
</dbReference>
<gene>
    <name evidence="5" type="ORF">C900_01367</name>
</gene>
<proteinExistence type="predicted"/>
<feature type="transmembrane region" description="Helical" evidence="3">
    <location>
        <begin position="61"/>
        <end position="78"/>
    </location>
</feature>
<keyword evidence="2" id="KW-0175">Coiled coil</keyword>
<dbReference type="GO" id="GO:0016791">
    <property type="term" value="F:phosphatase activity"/>
    <property type="evidence" value="ECO:0007669"/>
    <property type="project" value="TreeGrafter"/>
</dbReference>
<dbReference type="GO" id="GO:0004674">
    <property type="term" value="F:protein serine/threonine kinase activity"/>
    <property type="evidence" value="ECO:0007669"/>
    <property type="project" value="UniProtKB-KW"/>
</dbReference>
<keyword evidence="1" id="KW-0378">Hydrolase</keyword>
<evidence type="ECO:0000256" key="3">
    <source>
        <dbReference type="SAM" id="Phobius"/>
    </source>
</evidence>
<feature type="coiled-coil region" evidence="2">
    <location>
        <begin position="195"/>
        <end position="226"/>
    </location>
</feature>
<feature type="domain" description="PPM-type phosphatase" evidence="4">
    <location>
        <begin position="273"/>
        <end position="469"/>
    </location>
</feature>
<dbReference type="eggNOG" id="COG2208">
    <property type="taxonomic scope" value="Bacteria"/>
</dbReference>
<name>L8K2T6_9BACT</name>
<dbReference type="STRING" id="1237149.C900_01367"/>
<keyword evidence="3" id="KW-1133">Transmembrane helix</keyword>
<dbReference type="Proteomes" id="UP000011135">
    <property type="component" value="Unassembled WGS sequence"/>
</dbReference>
<keyword evidence="6" id="KW-1185">Reference proteome</keyword>
<reference evidence="5 6" key="1">
    <citation type="submission" date="2012-12" db="EMBL/GenBank/DDBJ databases">
        <title>Genome assembly of Fulvivirga imtechensis AK7.</title>
        <authorList>
            <person name="Nupur N."/>
            <person name="Khatri I."/>
            <person name="Kumar R."/>
            <person name="Subramanian S."/>
            <person name="Pinnaka A."/>
        </authorList>
    </citation>
    <scope>NUCLEOTIDE SEQUENCE [LARGE SCALE GENOMIC DNA]</scope>
    <source>
        <strain evidence="5 6">AK7</strain>
    </source>
</reference>
<feature type="transmembrane region" description="Helical" evidence="3">
    <location>
        <begin position="163"/>
        <end position="184"/>
    </location>
</feature>